<keyword evidence="3" id="KW-1185">Reference proteome</keyword>
<sequence length="372" mass="41910">MVASIPAKSPRTPERRRSSSDGPPHEFSSSSHDNAIAVHTLWPVVFKEMEDPRIFTKKLSKHIVGPEPLPGLPAGSLYWVHKDHPDEPCVLRFPALLRIGGEHGRTNTYFNQRTKTNRTKIKTDMLHKIKAIFELVLLPEEEKDFAGNGLYPPEAVTCSAIMFDFLDDCTREVEKNRRGSVSKVVEHGFLRHSLDSKGKIRSSFYVSAHPFFVDMEDPSTVGTGMVDDPADQTEEPGLTLDDLYDPNGRYDTLKEKGHQFAKLTPPPVFDQNDQLVLPNNYNVKLKDGMPVIVDVELRVWEYHPRSLASNEKNSSRIYELKLKYMKLLAPDRPSSPSKCKSEKGRITSYMSPGAKRKTPESPTGSPSKRARG</sequence>
<dbReference type="Proteomes" id="UP000521872">
    <property type="component" value="Unassembled WGS sequence"/>
</dbReference>
<comment type="caution">
    <text evidence="2">The sequence shown here is derived from an EMBL/GenBank/DDBJ whole genome shotgun (WGS) entry which is preliminary data.</text>
</comment>
<dbReference type="AlphaFoldDB" id="A0A8H4QMJ9"/>
<feature type="region of interest" description="Disordered" evidence="1">
    <location>
        <begin position="1"/>
        <end position="31"/>
    </location>
</feature>
<gene>
    <name evidence="2" type="ORF">D9613_007989</name>
</gene>
<evidence type="ECO:0000256" key="1">
    <source>
        <dbReference type="SAM" id="MobiDB-lite"/>
    </source>
</evidence>
<dbReference type="EMBL" id="JAACJL010000045">
    <property type="protein sequence ID" value="KAF4613834.1"/>
    <property type="molecule type" value="Genomic_DNA"/>
</dbReference>
<accession>A0A8H4QMJ9</accession>
<proteinExistence type="predicted"/>
<evidence type="ECO:0000313" key="3">
    <source>
        <dbReference type="Proteomes" id="UP000521872"/>
    </source>
</evidence>
<reference evidence="2 3" key="1">
    <citation type="submission" date="2019-12" db="EMBL/GenBank/DDBJ databases">
        <authorList>
            <person name="Floudas D."/>
            <person name="Bentzer J."/>
            <person name="Ahren D."/>
            <person name="Johansson T."/>
            <person name="Persson P."/>
            <person name="Tunlid A."/>
        </authorList>
    </citation>
    <scope>NUCLEOTIDE SEQUENCE [LARGE SCALE GENOMIC DNA]</scope>
    <source>
        <strain evidence="2 3">CBS 102.39</strain>
    </source>
</reference>
<evidence type="ECO:0000313" key="2">
    <source>
        <dbReference type="EMBL" id="KAF4613834.1"/>
    </source>
</evidence>
<organism evidence="2 3">
    <name type="scientific">Agrocybe pediades</name>
    <dbReference type="NCBI Taxonomy" id="84607"/>
    <lineage>
        <taxon>Eukaryota</taxon>
        <taxon>Fungi</taxon>
        <taxon>Dikarya</taxon>
        <taxon>Basidiomycota</taxon>
        <taxon>Agaricomycotina</taxon>
        <taxon>Agaricomycetes</taxon>
        <taxon>Agaricomycetidae</taxon>
        <taxon>Agaricales</taxon>
        <taxon>Agaricineae</taxon>
        <taxon>Strophariaceae</taxon>
        <taxon>Agrocybe</taxon>
    </lineage>
</organism>
<name>A0A8H4QMJ9_9AGAR</name>
<feature type="region of interest" description="Disordered" evidence="1">
    <location>
        <begin position="329"/>
        <end position="372"/>
    </location>
</feature>
<protein>
    <submittedName>
        <fullName evidence="2">Uncharacterized protein</fullName>
    </submittedName>
</protein>